<dbReference type="SMART" id="SM00267">
    <property type="entry name" value="GGDEF"/>
    <property type="match status" value="1"/>
</dbReference>
<name>A0A212KLD2_9BACT</name>
<dbReference type="PANTHER" id="PTHR45138">
    <property type="entry name" value="REGULATORY COMPONENTS OF SENSORY TRANSDUCTION SYSTEM"/>
    <property type="match status" value="1"/>
</dbReference>
<feature type="transmembrane region" description="Helical" evidence="3">
    <location>
        <begin position="278"/>
        <end position="301"/>
    </location>
</feature>
<dbReference type="SUPFAM" id="SSF55073">
    <property type="entry name" value="Nucleotide cyclase"/>
    <property type="match status" value="1"/>
</dbReference>
<dbReference type="GO" id="GO:0005886">
    <property type="term" value="C:plasma membrane"/>
    <property type="evidence" value="ECO:0007669"/>
    <property type="project" value="TreeGrafter"/>
</dbReference>
<dbReference type="SUPFAM" id="SSF103190">
    <property type="entry name" value="Sensory domain-like"/>
    <property type="match status" value="1"/>
</dbReference>
<organism evidence="5">
    <name type="scientific">uncultured Desulfovibrio sp</name>
    <dbReference type="NCBI Taxonomy" id="167968"/>
    <lineage>
        <taxon>Bacteria</taxon>
        <taxon>Pseudomonadati</taxon>
        <taxon>Thermodesulfobacteriota</taxon>
        <taxon>Desulfovibrionia</taxon>
        <taxon>Desulfovibrionales</taxon>
        <taxon>Desulfovibrionaceae</taxon>
        <taxon>Desulfovibrio</taxon>
        <taxon>environmental samples</taxon>
    </lineage>
</organism>
<dbReference type="CDD" id="cd18774">
    <property type="entry name" value="PDC2_HK_sensor"/>
    <property type="match status" value="1"/>
</dbReference>
<gene>
    <name evidence="5" type="ORF">KM92DES2_20531</name>
</gene>
<dbReference type="AlphaFoldDB" id="A0A212KLD2"/>
<dbReference type="InterPro" id="IPR029151">
    <property type="entry name" value="Sensor-like_sf"/>
</dbReference>
<dbReference type="Pfam" id="PF00990">
    <property type="entry name" value="GGDEF"/>
    <property type="match status" value="1"/>
</dbReference>
<sequence length="539" mass="59146">MNKHRLMSIFRFDTIRGRIRAYTIAIVCIPITIAALFFIFFQQERLIENEKKQLAEILGQNKNTIKAYVDVCFQDVLFLTKVIKAHRSDMESAAKEFSDYDESHTGISAAVFVNAQGISEIDSMGKPGLYGGDRYYFKQAMMGLSAITTGIKGRVSGKPVCMFSMPVTNQAGEFDGVVFLSILVGELDAWLHGSFVPDKQGLILCDAQGNILAPHRAVASNADDAAKQIPLQLMQLGEAGQIFVNDQGVRMLGASVAVGHGGWRLVYFRSVDEILAGYRWLTIFVGLGSLCAVLFMMPLMLRFCRSIEAPLEELTAYALELRKNNYEATGQLCDQKNMPSELRILFDAFTVMSFRVARQIKKAEAVSLKDALTGLHNRRFLQAMGAEFLKKTHSAGQQCACLMLDIDHFKSINDTFGHNVGDMVLQHTARIINASVRSADLLVRYGGEEFVVLVACKDARQGEELAHRIRHAVAAHPLLSDGNELSVTISIGVAVCADMADMAESPESAEAALAVMLIRADKALYAAKEAGRDAVVVAA</sequence>
<evidence type="ECO:0000256" key="2">
    <source>
        <dbReference type="ARBA" id="ARBA00034247"/>
    </source>
</evidence>
<dbReference type="InterPro" id="IPR000160">
    <property type="entry name" value="GGDEF_dom"/>
</dbReference>
<evidence type="ECO:0000256" key="1">
    <source>
        <dbReference type="ARBA" id="ARBA00012528"/>
    </source>
</evidence>
<evidence type="ECO:0000256" key="3">
    <source>
        <dbReference type="SAM" id="Phobius"/>
    </source>
</evidence>
<reference evidence="5" key="1">
    <citation type="submission" date="2016-04" db="EMBL/GenBank/DDBJ databases">
        <authorList>
            <person name="Evans L.H."/>
            <person name="Alamgir A."/>
            <person name="Owens N."/>
            <person name="Weber N.D."/>
            <person name="Virtaneva K."/>
            <person name="Barbian K."/>
            <person name="Babar A."/>
            <person name="Rosenke K."/>
        </authorList>
    </citation>
    <scope>NUCLEOTIDE SEQUENCE</scope>
    <source>
        <strain evidence="5">92-2</strain>
    </source>
</reference>
<dbReference type="InterPro" id="IPR043128">
    <property type="entry name" value="Rev_trsase/Diguanyl_cyclase"/>
</dbReference>
<evidence type="ECO:0000313" key="5">
    <source>
        <dbReference type="EMBL" id="SBW12450.1"/>
    </source>
</evidence>
<keyword evidence="3" id="KW-1133">Transmembrane helix</keyword>
<dbReference type="Gene3D" id="3.30.450.20">
    <property type="entry name" value="PAS domain"/>
    <property type="match status" value="1"/>
</dbReference>
<dbReference type="GO" id="GO:0052621">
    <property type="term" value="F:diguanylate cyclase activity"/>
    <property type="evidence" value="ECO:0007669"/>
    <property type="project" value="UniProtKB-EC"/>
</dbReference>
<dbReference type="InterPro" id="IPR050469">
    <property type="entry name" value="Diguanylate_Cyclase"/>
</dbReference>
<protein>
    <recommendedName>
        <fullName evidence="1">diguanylate cyclase</fullName>
        <ecNumber evidence="1">2.7.7.65</ecNumber>
    </recommendedName>
</protein>
<comment type="catalytic activity">
    <reaction evidence="2">
        <text>2 GTP = 3',3'-c-di-GMP + 2 diphosphate</text>
        <dbReference type="Rhea" id="RHEA:24898"/>
        <dbReference type="ChEBI" id="CHEBI:33019"/>
        <dbReference type="ChEBI" id="CHEBI:37565"/>
        <dbReference type="ChEBI" id="CHEBI:58805"/>
        <dbReference type="EC" id="2.7.7.65"/>
    </reaction>
</comment>
<keyword evidence="3" id="KW-0812">Transmembrane</keyword>
<dbReference type="CDD" id="cd12914">
    <property type="entry name" value="PDC1_DGC_like"/>
    <property type="match status" value="1"/>
</dbReference>
<proteinExistence type="predicted"/>
<dbReference type="CDD" id="cd01949">
    <property type="entry name" value="GGDEF"/>
    <property type="match status" value="1"/>
</dbReference>
<dbReference type="EMBL" id="FLUP01000002">
    <property type="protein sequence ID" value="SBW12450.1"/>
    <property type="molecule type" value="Genomic_DNA"/>
</dbReference>
<accession>A0A212KLD2</accession>
<dbReference type="InterPro" id="IPR029787">
    <property type="entry name" value="Nucleotide_cyclase"/>
</dbReference>
<dbReference type="PROSITE" id="PS50887">
    <property type="entry name" value="GGDEF"/>
    <property type="match status" value="1"/>
</dbReference>
<dbReference type="NCBIfam" id="TIGR00254">
    <property type="entry name" value="GGDEF"/>
    <property type="match status" value="1"/>
</dbReference>
<dbReference type="FunFam" id="3.30.70.270:FF:000001">
    <property type="entry name" value="Diguanylate cyclase domain protein"/>
    <property type="match status" value="1"/>
</dbReference>
<dbReference type="GO" id="GO:0043709">
    <property type="term" value="P:cell adhesion involved in single-species biofilm formation"/>
    <property type="evidence" value="ECO:0007669"/>
    <property type="project" value="TreeGrafter"/>
</dbReference>
<dbReference type="GO" id="GO:1902201">
    <property type="term" value="P:negative regulation of bacterial-type flagellum-dependent cell motility"/>
    <property type="evidence" value="ECO:0007669"/>
    <property type="project" value="TreeGrafter"/>
</dbReference>
<dbReference type="EC" id="2.7.7.65" evidence="1"/>
<keyword evidence="3" id="KW-0472">Membrane</keyword>
<dbReference type="PANTHER" id="PTHR45138:SF9">
    <property type="entry name" value="DIGUANYLATE CYCLASE DGCM-RELATED"/>
    <property type="match status" value="1"/>
</dbReference>
<dbReference type="Gene3D" id="3.30.70.270">
    <property type="match status" value="1"/>
</dbReference>
<evidence type="ECO:0000259" key="4">
    <source>
        <dbReference type="PROSITE" id="PS50887"/>
    </source>
</evidence>
<feature type="domain" description="GGDEF" evidence="4">
    <location>
        <begin position="397"/>
        <end position="539"/>
    </location>
</feature>
<feature type="transmembrane region" description="Helical" evidence="3">
    <location>
        <begin position="21"/>
        <end position="41"/>
    </location>
</feature>